<dbReference type="Proteomes" id="UP000194946">
    <property type="component" value="Unassembled WGS sequence"/>
</dbReference>
<evidence type="ECO:0000313" key="3">
    <source>
        <dbReference type="Proteomes" id="UP000194946"/>
    </source>
</evidence>
<accession>A0A251ZXN4</accession>
<evidence type="ECO:0000256" key="1">
    <source>
        <dbReference type="SAM" id="Phobius"/>
    </source>
</evidence>
<sequence>MKRIPLLPFLLGVLSPVPLVIMAFIMMFYSPQTALPILLPSFVGYAGIILSFIGGINWILSMQKPVILLENETDIIDKKRLLIAVVPCLFGELAIILTANHKWSTALLLLIVGFATTLFLERNAYLPTEQPTGYRSMRWLTTMVIQLCLIGAFIFRAPW</sequence>
<dbReference type="PANTHER" id="PTHR15887:SF1">
    <property type="entry name" value="TRANSMEMBRANE PROTEIN 69"/>
    <property type="match status" value="1"/>
</dbReference>
<name>A0A251ZXN4_9PROT</name>
<feature type="transmembrane region" description="Helical" evidence="1">
    <location>
        <begin position="105"/>
        <end position="125"/>
    </location>
</feature>
<dbReference type="PANTHER" id="PTHR15887">
    <property type="entry name" value="TRANSMEMBRANE PROTEIN 69"/>
    <property type="match status" value="1"/>
</dbReference>
<dbReference type="InterPro" id="IPR021836">
    <property type="entry name" value="DUF3429"/>
</dbReference>
<dbReference type="Pfam" id="PF11911">
    <property type="entry name" value="DUF3429"/>
    <property type="match status" value="1"/>
</dbReference>
<dbReference type="AlphaFoldDB" id="A0A251ZXN4"/>
<organism evidence="2 3">
    <name type="scientific">Commensalibacter intestini</name>
    <dbReference type="NCBI Taxonomy" id="479936"/>
    <lineage>
        <taxon>Bacteria</taxon>
        <taxon>Pseudomonadati</taxon>
        <taxon>Pseudomonadota</taxon>
        <taxon>Alphaproteobacteria</taxon>
        <taxon>Acetobacterales</taxon>
        <taxon>Acetobacteraceae</taxon>
    </lineage>
</organism>
<feature type="transmembrane region" description="Helical" evidence="1">
    <location>
        <begin position="137"/>
        <end position="155"/>
    </location>
</feature>
<keyword evidence="3" id="KW-1185">Reference proteome</keyword>
<keyword evidence="1" id="KW-1133">Transmembrane helix</keyword>
<dbReference type="RefSeq" id="WP_008853815.1">
    <property type="nucleotide sequence ID" value="NZ_JOPB01000001.1"/>
</dbReference>
<feature type="transmembrane region" description="Helical" evidence="1">
    <location>
        <begin position="42"/>
        <end position="60"/>
    </location>
</feature>
<feature type="transmembrane region" description="Helical" evidence="1">
    <location>
        <begin position="81"/>
        <end position="99"/>
    </location>
</feature>
<keyword evidence="1" id="KW-0472">Membrane</keyword>
<reference evidence="3" key="1">
    <citation type="submission" date="2014-06" db="EMBL/GenBank/DDBJ databases">
        <authorList>
            <person name="Winans N.J."/>
            <person name="Newell P.D."/>
            <person name="Douglas A.E."/>
        </authorList>
    </citation>
    <scope>NUCLEOTIDE SEQUENCE [LARGE SCALE GENOMIC DNA]</scope>
    <source>
        <strain evidence="3">DmL_052</strain>
    </source>
</reference>
<feature type="transmembrane region" description="Helical" evidence="1">
    <location>
        <begin position="7"/>
        <end position="30"/>
    </location>
</feature>
<proteinExistence type="predicted"/>
<dbReference type="EMBL" id="JOPB01000001">
    <property type="protein sequence ID" value="OUI79425.1"/>
    <property type="molecule type" value="Genomic_DNA"/>
</dbReference>
<evidence type="ECO:0008006" key="4">
    <source>
        <dbReference type="Google" id="ProtNLM"/>
    </source>
</evidence>
<comment type="caution">
    <text evidence="2">The sequence shown here is derived from an EMBL/GenBank/DDBJ whole genome shotgun (WGS) entry which is preliminary data.</text>
</comment>
<gene>
    <name evidence="2" type="ORF">HK18_02360</name>
</gene>
<protein>
    <recommendedName>
        <fullName evidence="4">DUF3429 domain-containing protein</fullName>
    </recommendedName>
</protein>
<keyword evidence="1" id="KW-0812">Transmembrane</keyword>
<evidence type="ECO:0000313" key="2">
    <source>
        <dbReference type="EMBL" id="OUI79425.1"/>
    </source>
</evidence>